<dbReference type="AlphaFoldDB" id="A0A4V1J1A4"/>
<dbReference type="PROSITE" id="PS00678">
    <property type="entry name" value="WD_REPEATS_1"/>
    <property type="match status" value="1"/>
</dbReference>
<dbReference type="InterPro" id="IPR036322">
    <property type="entry name" value="WD40_repeat_dom_sf"/>
</dbReference>
<evidence type="ECO:0000313" key="4">
    <source>
        <dbReference type="EMBL" id="RKP24369.1"/>
    </source>
</evidence>
<sequence>MDQDPMIRSDGRLFFFFFCPATAAVPMTTRPAFEVGHAPDLLAHVPYPLQRSCTMGAAVDGPAYVYDVHDMGGQLLAVTTSADHHIHLYDKARLAPTAQLVHHKNTVQGLQRVRSTDHLLLSCGEDGVVALWDVRQPSHTPSQVYTGTRQAALFALDQTDALIAAGTDLIDCDAYVLFW</sequence>
<accession>A0A4V1J1A4</accession>
<evidence type="ECO:0000256" key="1">
    <source>
        <dbReference type="ARBA" id="ARBA00022574"/>
    </source>
</evidence>
<dbReference type="Gene3D" id="2.130.10.10">
    <property type="entry name" value="YVTN repeat-like/Quinoprotein amine dehydrogenase"/>
    <property type="match status" value="1"/>
</dbReference>
<gene>
    <name evidence="4" type="ORF">SYNPS1DRAFT_29858</name>
</gene>
<dbReference type="InterPro" id="IPR039328">
    <property type="entry name" value="WDR89"/>
</dbReference>
<keyword evidence="1 3" id="KW-0853">WD repeat</keyword>
<protein>
    <submittedName>
        <fullName evidence="4">Uncharacterized protein</fullName>
    </submittedName>
</protein>
<name>A0A4V1J1A4_9FUNG</name>
<reference evidence="5" key="1">
    <citation type="journal article" date="2018" name="Nat. Microbiol.">
        <title>Leveraging single-cell genomics to expand the fungal tree of life.</title>
        <authorList>
            <person name="Ahrendt S.R."/>
            <person name="Quandt C.A."/>
            <person name="Ciobanu D."/>
            <person name="Clum A."/>
            <person name="Salamov A."/>
            <person name="Andreopoulos B."/>
            <person name="Cheng J.F."/>
            <person name="Woyke T."/>
            <person name="Pelin A."/>
            <person name="Henrissat B."/>
            <person name="Reynolds N.K."/>
            <person name="Benny G.L."/>
            <person name="Smith M.E."/>
            <person name="James T.Y."/>
            <person name="Grigoriev I.V."/>
        </authorList>
    </citation>
    <scope>NUCLEOTIDE SEQUENCE [LARGE SCALE GENOMIC DNA]</scope>
    <source>
        <strain evidence="5">Benny S71-1</strain>
    </source>
</reference>
<evidence type="ECO:0000256" key="2">
    <source>
        <dbReference type="ARBA" id="ARBA00022737"/>
    </source>
</evidence>
<evidence type="ECO:0000256" key="3">
    <source>
        <dbReference type="PROSITE-ProRule" id="PRU00221"/>
    </source>
</evidence>
<evidence type="ECO:0000313" key="5">
    <source>
        <dbReference type="Proteomes" id="UP000278143"/>
    </source>
</evidence>
<dbReference type="InterPro" id="IPR015943">
    <property type="entry name" value="WD40/YVTN_repeat-like_dom_sf"/>
</dbReference>
<proteinExistence type="predicted"/>
<organism evidence="4 5">
    <name type="scientific">Syncephalis pseudoplumigaleata</name>
    <dbReference type="NCBI Taxonomy" id="1712513"/>
    <lineage>
        <taxon>Eukaryota</taxon>
        <taxon>Fungi</taxon>
        <taxon>Fungi incertae sedis</taxon>
        <taxon>Zoopagomycota</taxon>
        <taxon>Zoopagomycotina</taxon>
        <taxon>Zoopagomycetes</taxon>
        <taxon>Zoopagales</taxon>
        <taxon>Piptocephalidaceae</taxon>
        <taxon>Syncephalis</taxon>
    </lineage>
</organism>
<keyword evidence="5" id="KW-1185">Reference proteome</keyword>
<dbReference type="Pfam" id="PF00400">
    <property type="entry name" value="WD40"/>
    <property type="match status" value="1"/>
</dbReference>
<feature type="repeat" description="WD" evidence="3">
    <location>
        <begin position="100"/>
        <end position="142"/>
    </location>
</feature>
<dbReference type="OrthoDB" id="25131at2759"/>
<dbReference type="SUPFAM" id="SSF50978">
    <property type="entry name" value="WD40 repeat-like"/>
    <property type="match status" value="1"/>
</dbReference>
<dbReference type="Proteomes" id="UP000278143">
    <property type="component" value="Unassembled WGS sequence"/>
</dbReference>
<keyword evidence="2" id="KW-0677">Repeat</keyword>
<dbReference type="PROSITE" id="PS50082">
    <property type="entry name" value="WD_REPEATS_2"/>
    <property type="match status" value="1"/>
</dbReference>
<dbReference type="EMBL" id="KZ990264">
    <property type="protein sequence ID" value="RKP24369.1"/>
    <property type="molecule type" value="Genomic_DNA"/>
</dbReference>
<dbReference type="PANTHER" id="PTHR22889">
    <property type="entry name" value="WD REPEAT-CONTAINING PROTEIN 89"/>
    <property type="match status" value="1"/>
</dbReference>
<dbReference type="InterPro" id="IPR019775">
    <property type="entry name" value="WD40_repeat_CS"/>
</dbReference>
<dbReference type="InterPro" id="IPR001680">
    <property type="entry name" value="WD40_rpt"/>
</dbReference>
<dbReference type="PANTHER" id="PTHR22889:SF0">
    <property type="entry name" value="WD REPEAT-CONTAINING PROTEIN 89"/>
    <property type="match status" value="1"/>
</dbReference>